<dbReference type="EMBL" id="MN740828">
    <property type="protein sequence ID" value="QHU13970.1"/>
    <property type="molecule type" value="Genomic_DNA"/>
</dbReference>
<accession>A0A6C0KAW1</accession>
<reference evidence="1" key="1">
    <citation type="journal article" date="2020" name="Nature">
        <title>Giant virus diversity and host interactions through global metagenomics.</title>
        <authorList>
            <person name="Schulz F."/>
            <person name="Roux S."/>
            <person name="Paez-Espino D."/>
            <person name="Jungbluth S."/>
            <person name="Walsh D.A."/>
            <person name="Denef V.J."/>
            <person name="McMahon K.D."/>
            <person name="Konstantinidis K.T."/>
            <person name="Eloe-Fadrosh E.A."/>
            <person name="Kyrpides N.C."/>
            <person name="Woyke T."/>
        </authorList>
    </citation>
    <scope>NUCLEOTIDE SEQUENCE</scope>
    <source>
        <strain evidence="1">GVMAG-S-1101182-85</strain>
    </source>
</reference>
<organism evidence="1">
    <name type="scientific">viral metagenome</name>
    <dbReference type="NCBI Taxonomy" id="1070528"/>
    <lineage>
        <taxon>unclassified sequences</taxon>
        <taxon>metagenomes</taxon>
        <taxon>organismal metagenomes</taxon>
    </lineage>
</organism>
<evidence type="ECO:0000313" key="1">
    <source>
        <dbReference type="EMBL" id="QHU13970.1"/>
    </source>
</evidence>
<proteinExistence type="predicted"/>
<sequence length="343" mass="40419">MSINESIADKLLTYANEDPVDFTYVGIGSAPRYENPAQMTPEYDQILPSFILDLIFIGSAHAQTVRCYHFDPRFDLNVIKNYVNHKDMGFVYEPFEEKNNIYIFRTNCLELIFIKEFFQHTPVQYPNGPILTEADLKKTDDGLLEALCEITLLHKKHLVVQEFTGTSIQSLFKELYTKSYERNDFKNRILFDITYNTDWGCCVDMAKYKPIYKKDGHFFNFTLATEAELQKLVGTHIKIDEFIGIYFKREYKNTLNNYCVDYRRKLLRNEPGLFLKPEDGVDETTDADTIMGLLQKKLKFYLPILKSVRIIDDFKIQYATDLMTTYHNYDPYKWYDQMEKIVS</sequence>
<protein>
    <submittedName>
        <fullName evidence="1">Uncharacterized protein</fullName>
    </submittedName>
</protein>
<dbReference type="AlphaFoldDB" id="A0A6C0KAW1"/>
<name>A0A6C0KAW1_9ZZZZ</name>